<dbReference type="InterPro" id="IPR012910">
    <property type="entry name" value="Plug_dom"/>
</dbReference>
<comment type="subcellular location">
    <subcellularLocation>
        <location evidence="1 4">Cell outer membrane</location>
    </subcellularLocation>
</comment>
<keyword evidence="4" id="KW-0798">TonB box</keyword>
<dbReference type="PANTHER" id="PTHR40980">
    <property type="entry name" value="PLUG DOMAIN-CONTAINING PROTEIN"/>
    <property type="match status" value="1"/>
</dbReference>
<keyword evidence="5" id="KW-0732">Signal</keyword>
<keyword evidence="8" id="KW-0675">Receptor</keyword>
<keyword evidence="9" id="KW-1185">Reference proteome</keyword>
<dbReference type="RefSeq" id="WP_189376239.1">
    <property type="nucleotide sequence ID" value="NZ_BNAH01000001.1"/>
</dbReference>
<keyword evidence="2 4" id="KW-0472">Membrane</keyword>
<reference evidence="9" key="1">
    <citation type="journal article" date="2019" name="Int. J. Syst. Evol. Microbiol.">
        <title>The Global Catalogue of Microorganisms (GCM) 10K type strain sequencing project: providing services to taxonomists for standard genome sequencing and annotation.</title>
        <authorList>
            <consortium name="The Broad Institute Genomics Platform"/>
            <consortium name="The Broad Institute Genome Sequencing Center for Infectious Disease"/>
            <person name="Wu L."/>
            <person name="Ma J."/>
        </authorList>
    </citation>
    <scope>NUCLEOTIDE SEQUENCE [LARGE SCALE GENOMIC DNA]</scope>
    <source>
        <strain evidence="9">CGMCC 1.15922</strain>
    </source>
</reference>
<gene>
    <name evidence="8" type="primary">malA</name>
    <name evidence="8" type="ORF">GCM10011501_02180</name>
</gene>
<feature type="domain" description="TonB-dependent receptor plug" evidence="7">
    <location>
        <begin position="77"/>
        <end position="172"/>
    </location>
</feature>
<dbReference type="InterPro" id="IPR010104">
    <property type="entry name" value="TonB_rcpt_bac"/>
</dbReference>
<evidence type="ECO:0000313" key="9">
    <source>
        <dbReference type="Proteomes" id="UP000626370"/>
    </source>
</evidence>
<feature type="domain" description="TonB-dependent receptor-like beta-barrel" evidence="6">
    <location>
        <begin position="491"/>
        <end position="965"/>
    </location>
</feature>
<dbReference type="Gene3D" id="2.170.130.10">
    <property type="entry name" value="TonB-dependent receptor, plug domain"/>
    <property type="match status" value="1"/>
</dbReference>
<name>A0ABQ3IEK2_9GAMM</name>
<dbReference type="NCBIfam" id="TIGR01782">
    <property type="entry name" value="TonB-Xanth-Caul"/>
    <property type="match status" value="1"/>
</dbReference>
<feature type="chain" id="PRO_5045983722" evidence="5">
    <location>
        <begin position="30"/>
        <end position="998"/>
    </location>
</feature>
<evidence type="ECO:0000256" key="1">
    <source>
        <dbReference type="ARBA" id="ARBA00004442"/>
    </source>
</evidence>
<dbReference type="InterPro" id="IPR036942">
    <property type="entry name" value="Beta-barrel_TonB_sf"/>
</dbReference>
<comment type="similarity">
    <text evidence="4">Belongs to the TonB-dependent receptor family.</text>
</comment>
<sequence length="998" mass="109979">MKNFNLSALSIALMIGGGQLVAIPSFALAEEVEVNADAEKAPTQLSKKQRDQKAVEIIEVTGFKGSVIKSLNTKRFSDTIVDAISADDIGGLPDVSIADSLTRLPGVTSVRIDGQSSELNVRGLSGGFVLSTLNGREQVSTGGGRSVQFDQYPSELIKQAQVYKSQKASLIEGGIAATIALETANALDNDEDQTVRMSLMGNYNEAAADNEDSDTFGRRLTLSYQGKFLEDTLGLSVGYAGMFQPTVSSRFVNYQFDEEDLSLAYDGGPESILVSSGFEINERGGEDNRDAFVLALNYEPTDELRFQFDAFHSKFDSEKWDRGLRISGLNNIAVAGSKLLLDNPLVADGALVGGTIYRDPYGTAVAPPYKGSSREVNIQTQADDNTTLSKLSSFGFKTEWDITDRLLMTVDLAHSKGEENYKDQVMRMAYFEDSSAETPVIDDNIIFSYQLNGLNNPDLSFNQDFTDTAHMMVTSAESYPHIESNSSSAIRIDFNQQLDNEYFESVEFGARGSKREYELGRGRFVYGTTDGNMRNGQYITYAGVDDEGNPIEVQRFAPYALNSDNSTVTTIGGELSGMPSFLSVNNDAILNAWIPGVDRTPIRTWEHNWTMTQNNIVEEEVLAAYVQLNINTEVFGLPLTGNVGLRYVYSDQASTGLVNVGAGLGDAIVDDAGITNNDFRREKVGESYSDFLPSFNLNIQLTDNDQLRFAYAKVMSRPEMPSMANSGNFSFNVNRDGDGRNYIDLDSSTSPFLRPFYADQFDISYEHYFVETDGAFVFAIWNKDIENMVSTTIDRNFDYAANGIALPSIPADKLTDENDELLIWENGDYSHAENNGDAGYMRGIEIGYTQTFTFLPGALSGLGANFNFSYTESEIEVPSTVPGEEGGLAPIDGLSPRVYSATLFYDWEETFTARISGRYRSAYLSRQIAIGDSQSAYFQDETIISAQMSYNFSENLQAVVSVDNLTDEPNISYFGDTTRTGTIQYFGRTIYFGINYSL</sequence>
<dbReference type="Pfam" id="PF00593">
    <property type="entry name" value="TonB_dep_Rec_b-barrel"/>
    <property type="match status" value="1"/>
</dbReference>
<dbReference type="SUPFAM" id="SSF56935">
    <property type="entry name" value="Porins"/>
    <property type="match status" value="1"/>
</dbReference>
<evidence type="ECO:0000256" key="2">
    <source>
        <dbReference type="ARBA" id="ARBA00023136"/>
    </source>
</evidence>
<organism evidence="8 9">
    <name type="scientific">Thalassotalea profundi</name>
    <dbReference type="NCBI Taxonomy" id="2036687"/>
    <lineage>
        <taxon>Bacteria</taxon>
        <taxon>Pseudomonadati</taxon>
        <taxon>Pseudomonadota</taxon>
        <taxon>Gammaproteobacteria</taxon>
        <taxon>Alteromonadales</taxon>
        <taxon>Colwelliaceae</taxon>
        <taxon>Thalassotalea</taxon>
    </lineage>
</organism>
<evidence type="ECO:0000259" key="6">
    <source>
        <dbReference type="Pfam" id="PF00593"/>
    </source>
</evidence>
<evidence type="ECO:0000256" key="4">
    <source>
        <dbReference type="RuleBase" id="RU003357"/>
    </source>
</evidence>
<dbReference type="InterPro" id="IPR000531">
    <property type="entry name" value="Beta-barrel_TonB"/>
</dbReference>
<evidence type="ECO:0000259" key="7">
    <source>
        <dbReference type="Pfam" id="PF07715"/>
    </source>
</evidence>
<dbReference type="Pfam" id="PF07715">
    <property type="entry name" value="Plug"/>
    <property type="match status" value="1"/>
</dbReference>
<feature type="signal peptide" evidence="5">
    <location>
        <begin position="1"/>
        <end position="29"/>
    </location>
</feature>
<accession>A0ABQ3IEK2</accession>
<evidence type="ECO:0000256" key="5">
    <source>
        <dbReference type="SAM" id="SignalP"/>
    </source>
</evidence>
<evidence type="ECO:0000313" key="8">
    <source>
        <dbReference type="EMBL" id="GHE78036.1"/>
    </source>
</evidence>
<dbReference type="Proteomes" id="UP000626370">
    <property type="component" value="Unassembled WGS sequence"/>
</dbReference>
<dbReference type="InterPro" id="IPR037066">
    <property type="entry name" value="Plug_dom_sf"/>
</dbReference>
<protein>
    <submittedName>
        <fullName evidence="8">TonB-dependent receptor</fullName>
    </submittedName>
</protein>
<keyword evidence="3" id="KW-0998">Cell outer membrane</keyword>
<dbReference type="PANTHER" id="PTHR40980:SF3">
    <property type="entry name" value="TONB-DEPENDENT RECEPTOR-LIKE BETA-BARREL DOMAIN-CONTAINING PROTEIN"/>
    <property type="match status" value="1"/>
</dbReference>
<proteinExistence type="inferred from homology"/>
<comment type="caution">
    <text evidence="8">The sequence shown here is derived from an EMBL/GenBank/DDBJ whole genome shotgun (WGS) entry which is preliminary data.</text>
</comment>
<dbReference type="Gene3D" id="2.40.170.20">
    <property type="entry name" value="TonB-dependent receptor, beta-barrel domain"/>
    <property type="match status" value="1"/>
</dbReference>
<evidence type="ECO:0000256" key="3">
    <source>
        <dbReference type="ARBA" id="ARBA00023237"/>
    </source>
</evidence>
<dbReference type="EMBL" id="BNAH01000001">
    <property type="protein sequence ID" value="GHE78036.1"/>
    <property type="molecule type" value="Genomic_DNA"/>
</dbReference>